<reference evidence="10" key="1">
    <citation type="submission" date="2020-11" db="EMBL/GenBank/DDBJ databases">
        <authorList>
            <consortium name="DOE Joint Genome Institute"/>
            <person name="Ahrendt S."/>
            <person name="Riley R."/>
            <person name="Andreopoulos W."/>
            <person name="Labutti K."/>
            <person name="Pangilinan J."/>
            <person name="Ruiz-Duenas F.J."/>
            <person name="Barrasa J.M."/>
            <person name="Sanchez-Garcia M."/>
            <person name="Camarero S."/>
            <person name="Miyauchi S."/>
            <person name="Serrano A."/>
            <person name="Linde D."/>
            <person name="Babiker R."/>
            <person name="Drula E."/>
            <person name="Ayuso-Fernandez I."/>
            <person name="Pacheco R."/>
            <person name="Padilla G."/>
            <person name="Ferreira P."/>
            <person name="Barriuso J."/>
            <person name="Kellner H."/>
            <person name="Castanera R."/>
            <person name="Alfaro M."/>
            <person name="Ramirez L."/>
            <person name="Pisabarro A.G."/>
            <person name="Kuo A."/>
            <person name="Tritt A."/>
            <person name="Lipzen A."/>
            <person name="He G."/>
            <person name="Yan M."/>
            <person name="Ng V."/>
            <person name="Cullen D."/>
            <person name="Martin F."/>
            <person name="Rosso M.-N."/>
            <person name="Henrissat B."/>
            <person name="Hibbett D."/>
            <person name="Martinez A.T."/>
            <person name="Grigoriev I.V."/>
        </authorList>
    </citation>
    <scope>NUCLEOTIDE SEQUENCE</scope>
    <source>
        <strain evidence="10">CIRM-BRFM 674</strain>
    </source>
</reference>
<accession>A0A9P5YU12</accession>
<dbReference type="Gene3D" id="1.20.5.170">
    <property type="match status" value="1"/>
</dbReference>
<evidence type="ECO:0000256" key="4">
    <source>
        <dbReference type="ARBA" id="ARBA00022618"/>
    </source>
</evidence>
<keyword evidence="11" id="KW-1185">Reference proteome</keyword>
<dbReference type="EMBL" id="MU155327">
    <property type="protein sequence ID" value="KAF9475572.1"/>
    <property type="molecule type" value="Genomic_DNA"/>
</dbReference>
<evidence type="ECO:0000256" key="6">
    <source>
        <dbReference type="ARBA" id="ARBA00023242"/>
    </source>
</evidence>
<dbReference type="GO" id="GO:0000776">
    <property type="term" value="C:kinetochore"/>
    <property type="evidence" value="ECO:0007669"/>
    <property type="project" value="TreeGrafter"/>
</dbReference>
<dbReference type="OrthoDB" id="331602at2759"/>
<feature type="region of interest" description="Disordered" evidence="9">
    <location>
        <begin position="99"/>
        <end position="134"/>
    </location>
</feature>
<sequence>MNGDQFKTPVNRSQLEGSSLRATAIKRDSLAAELERDPQLSSAKRQQRSQVFTSSVSHASLERQLLAAQTAKLELETKLREKEIQVERLERDRRWFADREQEEREEKERERAVHDEAKRKSDADNRSLRASNSALQEQLADLQDEHDSLSRTANQTIASQKAQITTLSHQNALLQDELDQYKQIAEQRDAAFEDLQSRYDELSIGKETNERRATEEESMNVVREELHRQANYLRTLESTNAKLTSELKILRERQTSVEVLREEKRGLELRVKMLEELRTKVVKLEAEVAAGRREREEWANRSGDTEPSATPISITQTLSDLRLSHAKLLEDHGATSALLKQREAQLADLEERDAGSQKRIVSLEQDLKVAKEKIGQRETRALLAEHEVTFLQALVASYNAEEAQMDNVHVDSTKTERIYQLEALLQEYKVANDQLMSEIDALGENYSNLGQGQNRQMLSAEVEKERLEKLAAQQELQTAEKEMKENLDKIEELEQTLFELRGEIAGGRHVPPGVRVLSMQDNPEQQWFDLRQAAMDRLKGENEALMKRLKELEESGARTSGASDHGEELVPRESWELVNKEKLELEETVKQKEKRLTRLQQVFHSKSAEFREAIASILGLKLAFYPNGQIRVTSMFDLDASFIFQPTSRSEGARMQLVAQGEGGPQDLPSLMEYWIEKEQCTAGFLASVTLECYDKSKREMAAQQEGYQS</sequence>
<keyword evidence="7" id="KW-0131">Cell cycle</keyword>
<name>A0A9P5YU12_9AGAR</name>
<feature type="compositionally biased region" description="Basic and acidic residues" evidence="9">
    <location>
        <begin position="99"/>
        <end position="127"/>
    </location>
</feature>
<dbReference type="PANTHER" id="PTHR23168">
    <property type="entry name" value="MITOTIC SPINDLE ASSEMBLY CHECKPOINT PROTEIN MAD1 MITOTIC ARREST DEFICIENT-LIKE PROTEIN 1"/>
    <property type="match status" value="1"/>
</dbReference>
<dbReference type="Gene3D" id="6.10.250.90">
    <property type="match status" value="1"/>
</dbReference>
<gene>
    <name evidence="10" type="ORF">BDN70DRAFT_935779</name>
</gene>
<feature type="region of interest" description="Disordered" evidence="9">
    <location>
        <begin position="33"/>
        <end position="57"/>
    </location>
</feature>
<keyword evidence="8" id="KW-0175">Coiled coil</keyword>
<dbReference type="Gene3D" id="3.30.457.60">
    <property type="match status" value="1"/>
</dbReference>
<dbReference type="Pfam" id="PF05557">
    <property type="entry name" value="MAD"/>
    <property type="match status" value="1"/>
</dbReference>
<comment type="similarity">
    <text evidence="2">Belongs to the MAD1 family.</text>
</comment>
<evidence type="ECO:0000313" key="10">
    <source>
        <dbReference type="EMBL" id="KAF9475572.1"/>
    </source>
</evidence>
<dbReference type="AlphaFoldDB" id="A0A9P5YU12"/>
<evidence type="ECO:0000256" key="1">
    <source>
        <dbReference type="ARBA" id="ARBA00004123"/>
    </source>
</evidence>
<comment type="caution">
    <text evidence="10">The sequence shown here is derived from an EMBL/GenBank/DDBJ whole genome shotgun (WGS) entry which is preliminary data.</text>
</comment>
<feature type="region of interest" description="Disordered" evidence="9">
    <location>
        <begin position="1"/>
        <end position="21"/>
    </location>
</feature>
<evidence type="ECO:0000256" key="5">
    <source>
        <dbReference type="ARBA" id="ARBA00022776"/>
    </source>
</evidence>
<evidence type="ECO:0000313" key="11">
    <source>
        <dbReference type="Proteomes" id="UP000807469"/>
    </source>
</evidence>
<evidence type="ECO:0000256" key="9">
    <source>
        <dbReference type="SAM" id="MobiDB-lite"/>
    </source>
</evidence>
<evidence type="ECO:0000256" key="2">
    <source>
        <dbReference type="ARBA" id="ARBA00008029"/>
    </source>
</evidence>
<evidence type="ECO:0000256" key="3">
    <source>
        <dbReference type="ARBA" id="ARBA00022019"/>
    </source>
</evidence>
<organism evidence="10 11">
    <name type="scientific">Pholiota conissans</name>
    <dbReference type="NCBI Taxonomy" id="109636"/>
    <lineage>
        <taxon>Eukaryota</taxon>
        <taxon>Fungi</taxon>
        <taxon>Dikarya</taxon>
        <taxon>Basidiomycota</taxon>
        <taxon>Agaricomycotina</taxon>
        <taxon>Agaricomycetes</taxon>
        <taxon>Agaricomycetidae</taxon>
        <taxon>Agaricales</taxon>
        <taxon>Agaricineae</taxon>
        <taxon>Strophariaceae</taxon>
        <taxon>Pholiota</taxon>
    </lineage>
</organism>
<feature type="coiled-coil region" evidence="8">
    <location>
        <begin position="233"/>
        <end position="301"/>
    </location>
</feature>
<dbReference type="GO" id="GO:0007094">
    <property type="term" value="P:mitotic spindle assembly checkpoint signaling"/>
    <property type="evidence" value="ECO:0007669"/>
    <property type="project" value="InterPro"/>
</dbReference>
<feature type="coiled-coil region" evidence="8">
    <location>
        <begin position="346"/>
        <end position="380"/>
    </location>
</feature>
<keyword evidence="6" id="KW-0539">Nucleus</keyword>
<protein>
    <recommendedName>
        <fullName evidence="3">Spindle assembly checkpoint component MAD1</fullName>
    </recommendedName>
</protein>
<dbReference type="GO" id="GO:0051315">
    <property type="term" value="P:attachment of mitotic spindle microtubules to kinetochore"/>
    <property type="evidence" value="ECO:0007669"/>
    <property type="project" value="TreeGrafter"/>
</dbReference>
<dbReference type="InterPro" id="IPR008672">
    <property type="entry name" value="Mad1"/>
</dbReference>
<dbReference type="SUPFAM" id="SSF75704">
    <property type="entry name" value="Mitotic arrest deficient-like 1, Mad1"/>
    <property type="match status" value="1"/>
</dbReference>
<evidence type="ECO:0000256" key="7">
    <source>
        <dbReference type="ARBA" id="ARBA00023306"/>
    </source>
</evidence>
<dbReference type="GO" id="GO:0072686">
    <property type="term" value="C:mitotic spindle"/>
    <property type="evidence" value="ECO:0007669"/>
    <property type="project" value="TreeGrafter"/>
</dbReference>
<keyword evidence="4" id="KW-0132">Cell division</keyword>
<evidence type="ECO:0000256" key="8">
    <source>
        <dbReference type="SAM" id="Coils"/>
    </source>
</evidence>
<dbReference type="GO" id="GO:0005635">
    <property type="term" value="C:nuclear envelope"/>
    <property type="evidence" value="ECO:0007669"/>
    <property type="project" value="TreeGrafter"/>
</dbReference>
<dbReference type="PANTHER" id="PTHR23168:SF0">
    <property type="entry name" value="MITOTIC SPINDLE ASSEMBLY CHECKPOINT PROTEIN MAD1"/>
    <property type="match status" value="1"/>
</dbReference>
<dbReference type="Proteomes" id="UP000807469">
    <property type="component" value="Unassembled WGS sequence"/>
</dbReference>
<dbReference type="GO" id="GO:0051301">
    <property type="term" value="P:cell division"/>
    <property type="evidence" value="ECO:0007669"/>
    <property type="project" value="UniProtKB-KW"/>
</dbReference>
<feature type="compositionally biased region" description="Polar residues" evidence="9">
    <location>
        <begin position="39"/>
        <end position="57"/>
    </location>
</feature>
<feature type="compositionally biased region" description="Polar residues" evidence="9">
    <location>
        <begin position="8"/>
        <end position="21"/>
    </location>
</feature>
<feature type="coiled-coil region" evidence="8">
    <location>
        <begin position="418"/>
        <end position="503"/>
    </location>
</feature>
<comment type="subcellular location">
    <subcellularLocation>
        <location evidence="1">Nucleus</location>
    </subcellularLocation>
</comment>
<proteinExistence type="inferred from homology"/>
<keyword evidence="5" id="KW-0498">Mitosis</keyword>